<dbReference type="RefSeq" id="WP_311666021.1">
    <property type="nucleotide sequence ID" value="NZ_JAVRHT010000074.1"/>
</dbReference>
<dbReference type="EMBL" id="JAVRHT010000074">
    <property type="protein sequence ID" value="MDT0633280.1"/>
    <property type="molecule type" value="Genomic_DNA"/>
</dbReference>
<evidence type="ECO:0000256" key="1">
    <source>
        <dbReference type="SAM" id="SignalP"/>
    </source>
</evidence>
<gene>
    <name evidence="2" type="ORF">RM540_16115</name>
</gene>
<name>A0ABU3BVG8_9BACT</name>
<proteinExistence type="predicted"/>
<evidence type="ECO:0000313" key="2">
    <source>
        <dbReference type="EMBL" id="MDT0633280.1"/>
    </source>
</evidence>
<keyword evidence="1" id="KW-0732">Signal</keyword>
<evidence type="ECO:0000313" key="3">
    <source>
        <dbReference type="Proteomes" id="UP001267426"/>
    </source>
</evidence>
<protein>
    <recommendedName>
        <fullName evidence="4">Lipoprotein</fullName>
    </recommendedName>
</protein>
<reference evidence="2 3" key="1">
    <citation type="submission" date="2023-09" db="EMBL/GenBank/DDBJ databases">
        <authorList>
            <person name="Rey-Velasco X."/>
        </authorList>
    </citation>
    <scope>NUCLEOTIDE SEQUENCE [LARGE SCALE GENOMIC DNA]</scope>
    <source>
        <strain evidence="2 3">F394</strain>
    </source>
</reference>
<comment type="caution">
    <text evidence="2">The sequence shown here is derived from an EMBL/GenBank/DDBJ whole genome shotgun (WGS) entry which is preliminary data.</text>
</comment>
<organism evidence="2 3">
    <name type="scientific">Rubrivirga litoralis</name>
    <dbReference type="NCBI Taxonomy" id="3075598"/>
    <lineage>
        <taxon>Bacteria</taxon>
        <taxon>Pseudomonadati</taxon>
        <taxon>Rhodothermota</taxon>
        <taxon>Rhodothermia</taxon>
        <taxon>Rhodothermales</taxon>
        <taxon>Rubricoccaceae</taxon>
        <taxon>Rubrivirga</taxon>
    </lineage>
</organism>
<sequence length="263" mass="27669">MPAVPAPPARLLLSAVVLGCAACASPSRPPLETAADSLAYAVAEGAGGAEAWDALPALAFDWAVVVDSAERMRAHHLWDKAGDRTRVEWPVGADSVVVAVFSPSTFDPEAPAGQAAMNGAALGGAALDERLVEAHRRHVNDGYWLLAPLKTLDPGVRRAVGADGQTLQLSFDGVGLTPGDQYAIETEPGTRSMTAWSYVLEGDTARSRWVWLDPAEVETPAGPLRLATKKVKDGDGTAILTEPRAVADLDETAFTDLQPRGEL</sequence>
<feature type="chain" id="PRO_5045920952" description="Lipoprotein" evidence="1">
    <location>
        <begin position="25"/>
        <end position="263"/>
    </location>
</feature>
<feature type="signal peptide" evidence="1">
    <location>
        <begin position="1"/>
        <end position="24"/>
    </location>
</feature>
<keyword evidence="3" id="KW-1185">Reference proteome</keyword>
<dbReference type="Proteomes" id="UP001267426">
    <property type="component" value="Unassembled WGS sequence"/>
</dbReference>
<accession>A0ABU3BVG8</accession>
<evidence type="ECO:0008006" key="4">
    <source>
        <dbReference type="Google" id="ProtNLM"/>
    </source>
</evidence>